<dbReference type="SUPFAM" id="SSF56801">
    <property type="entry name" value="Acetyl-CoA synthetase-like"/>
    <property type="match status" value="1"/>
</dbReference>
<reference evidence="2 3" key="1">
    <citation type="submission" date="2016-10" db="EMBL/GenBank/DDBJ databases">
        <authorList>
            <person name="de Groot N.N."/>
        </authorList>
    </citation>
    <scope>NUCLEOTIDE SEQUENCE [LARGE SCALE GENOMIC DNA]</scope>
    <source>
        <strain evidence="2 3">SR12</strain>
    </source>
</reference>
<dbReference type="AlphaFoldDB" id="A0A1H3WVF1"/>
<dbReference type="STRING" id="81409.SAMN04515656_10172"/>
<dbReference type="PANTHER" id="PTHR43767:SF1">
    <property type="entry name" value="NONRIBOSOMAL PEPTIDE SYNTHASE PES1 (EUROFUNG)-RELATED"/>
    <property type="match status" value="1"/>
</dbReference>
<protein>
    <submittedName>
        <fullName evidence="2">Acyl-CoA synthetase (AMP-forming)/AMP-acid ligase II</fullName>
    </submittedName>
</protein>
<dbReference type="InterPro" id="IPR000873">
    <property type="entry name" value="AMP-dep_synth/lig_dom"/>
</dbReference>
<dbReference type="GO" id="GO:0016878">
    <property type="term" value="F:acid-thiol ligase activity"/>
    <property type="evidence" value="ECO:0007669"/>
    <property type="project" value="UniProtKB-ARBA"/>
</dbReference>
<keyword evidence="2" id="KW-0436">Ligase</keyword>
<dbReference type="Proteomes" id="UP000199394">
    <property type="component" value="Unassembled WGS sequence"/>
</dbReference>
<evidence type="ECO:0000313" key="3">
    <source>
        <dbReference type="Proteomes" id="UP000199394"/>
    </source>
</evidence>
<name>A0A1H3WVF1_9FIRM</name>
<dbReference type="EMBL" id="FNRK01000001">
    <property type="protein sequence ID" value="SDZ90344.1"/>
    <property type="molecule type" value="Genomic_DNA"/>
</dbReference>
<proteinExistence type="predicted"/>
<dbReference type="InterPro" id="IPR020845">
    <property type="entry name" value="AMP-binding_CS"/>
</dbReference>
<accession>A0A1H3WVF1</accession>
<gene>
    <name evidence="2" type="ORF">SAMN04515656_10172</name>
</gene>
<dbReference type="Gene3D" id="3.40.50.12780">
    <property type="entry name" value="N-terminal domain of ligase-like"/>
    <property type="match status" value="1"/>
</dbReference>
<dbReference type="PROSITE" id="PS00455">
    <property type="entry name" value="AMP_BINDING"/>
    <property type="match status" value="1"/>
</dbReference>
<keyword evidence="3" id="KW-1185">Reference proteome</keyword>
<dbReference type="Pfam" id="PF00501">
    <property type="entry name" value="AMP-binding"/>
    <property type="match status" value="1"/>
</dbReference>
<dbReference type="Gene3D" id="3.30.300.30">
    <property type="match status" value="1"/>
</dbReference>
<evidence type="ECO:0000313" key="2">
    <source>
        <dbReference type="EMBL" id="SDZ90344.1"/>
    </source>
</evidence>
<dbReference type="InterPro" id="IPR050237">
    <property type="entry name" value="ATP-dep_AMP-bd_enzyme"/>
</dbReference>
<feature type="domain" description="AMP-dependent synthetase/ligase" evidence="1">
    <location>
        <begin position="38"/>
        <end position="347"/>
    </location>
</feature>
<organism evidence="2 3">
    <name type="scientific">Eubacterium aggregans</name>
    <dbReference type="NCBI Taxonomy" id="81409"/>
    <lineage>
        <taxon>Bacteria</taxon>
        <taxon>Bacillati</taxon>
        <taxon>Bacillota</taxon>
        <taxon>Clostridia</taxon>
        <taxon>Eubacteriales</taxon>
        <taxon>Eubacteriaceae</taxon>
        <taxon>Eubacterium</taxon>
    </lineage>
</organism>
<dbReference type="InterPro" id="IPR045851">
    <property type="entry name" value="AMP-bd_C_sf"/>
</dbReference>
<dbReference type="OrthoDB" id="9778383at2"/>
<sequence>MTLFKHDPIFNHRVLAIMDEGREIDYQDIDGYVQKLKGVVQPRTLCFILCENKADVLLFYLAALRMDAVPLLLNDNISSEALRELINLYRPAFLLSGLDHEEINQMALCLGRIEFITTETVLYRIDWPEQPPLHPDLALLLTTSGSTGSSKVVRLSKCNLQSNAEAIAQYLELEEDDRPVTTLPMSYTYGLSVIHSHLLVGATLLLTTKSVTERGFWEFCQENKGTSLAGVPYTYEMMDRLKIDLEQYPYIRTLTQAGGHLSEALQERYAQWSSQDRRRFVIMYGQTEATARMAYLPPEAIQRKLGSIGIPIPGGAFELVDTDGSRIEGDCQRGELVYTGPNVAMGYAECAQDLVKGDEWQGRLCTGDLAKRDSEGYYYIVGRKSRFVKLYGYRVSLDEIENNLTAHFPGYSFACIGHDAQKDLVIFTTDRAPKTETAVTNALVELTRLPSSVFKVYAVEAIPMNASGKKDYVRLEKRYHGKD</sequence>
<dbReference type="InterPro" id="IPR042099">
    <property type="entry name" value="ANL_N_sf"/>
</dbReference>
<evidence type="ECO:0000259" key="1">
    <source>
        <dbReference type="Pfam" id="PF00501"/>
    </source>
</evidence>
<dbReference type="PANTHER" id="PTHR43767">
    <property type="entry name" value="LONG-CHAIN-FATTY-ACID--COA LIGASE"/>
    <property type="match status" value="1"/>
</dbReference>
<dbReference type="RefSeq" id="WP_090304046.1">
    <property type="nucleotide sequence ID" value="NZ_FNRK01000001.1"/>
</dbReference>